<protein>
    <recommendedName>
        <fullName evidence="1">Lipid/polyisoprenoid-binding YceI-like domain-containing protein</fullName>
    </recommendedName>
</protein>
<evidence type="ECO:0000313" key="3">
    <source>
        <dbReference type="Proteomes" id="UP000030152"/>
    </source>
</evidence>
<name>A0A0A2M548_9FLAO</name>
<dbReference type="Proteomes" id="UP000030152">
    <property type="component" value="Unassembled WGS sequence"/>
</dbReference>
<dbReference type="InterPro" id="IPR036761">
    <property type="entry name" value="TTHA0802/YceI-like_sf"/>
</dbReference>
<dbReference type="Pfam" id="PF04264">
    <property type="entry name" value="YceI"/>
    <property type="match status" value="1"/>
</dbReference>
<dbReference type="EMBL" id="JRLX01000003">
    <property type="protein sequence ID" value="KGO87767.1"/>
    <property type="molecule type" value="Genomic_DNA"/>
</dbReference>
<dbReference type="AlphaFoldDB" id="A0A0A2M548"/>
<gene>
    <name evidence="2" type="ORF">Q765_04555</name>
</gene>
<dbReference type="SUPFAM" id="SSF101874">
    <property type="entry name" value="YceI-like"/>
    <property type="match status" value="1"/>
</dbReference>
<dbReference type="Gene3D" id="2.40.128.110">
    <property type="entry name" value="Lipid/polyisoprenoid-binding, YceI-like"/>
    <property type="match status" value="1"/>
</dbReference>
<dbReference type="OrthoDB" id="9811006at2"/>
<dbReference type="PANTHER" id="PTHR34406:SF1">
    <property type="entry name" value="PROTEIN YCEI"/>
    <property type="match status" value="1"/>
</dbReference>
<comment type="caution">
    <text evidence="2">The sequence shown here is derived from an EMBL/GenBank/DDBJ whole genome shotgun (WGS) entry which is preliminary data.</text>
</comment>
<feature type="domain" description="Lipid/polyisoprenoid-binding YceI-like" evidence="1">
    <location>
        <begin position="5"/>
        <end position="174"/>
    </location>
</feature>
<dbReference type="InterPro" id="IPR007372">
    <property type="entry name" value="Lipid/polyisoprenoid-bd_YceI"/>
</dbReference>
<dbReference type="eggNOG" id="COG2353">
    <property type="taxonomic scope" value="Bacteria"/>
</dbReference>
<evidence type="ECO:0000259" key="1">
    <source>
        <dbReference type="SMART" id="SM00867"/>
    </source>
</evidence>
<evidence type="ECO:0000313" key="2">
    <source>
        <dbReference type="EMBL" id="KGO87767.1"/>
    </source>
</evidence>
<dbReference type="PANTHER" id="PTHR34406">
    <property type="entry name" value="PROTEIN YCEI"/>
    <property type="match status" value="1"/>
</dbReference>
<dbReference type="RefSeq" id="WP_020212763.1">
    <property type="nucleotide sequence ID" value="NZ_JRLX01000003.1"/>
</dbReference>
<reference evidence="2 3" key="1">
    <citation type="submission" date="2013-09" db="EMBL/GenBank/DDBJ databases">
        <authorList>
            <person name="Zeng Z."/>
            <person name="Chen C."/>
        </authorList>
    </citation>
    <scope>NUCLEOTIDE SEQUENCE [LARGE SCALE GENOMIC DNA]</scope>
    <source>
        <strain evidence="2 3">WB 3.3-2</strain>
    </source>
</reference>
<accession>A0A0A2M548</accession>
<dbReference type="SMART" id="SM00867">
    <property type="entry name" value="YceI"/>
    <property type="match status" value="1"/>
</dbReference>
<organism evidence="2 3">
    <name type="scientific">Flavobacterium rivuli WB 3.3-2 = DSM 21788</name>
    <dbReference type="NCBI Taxonomy" id="1121895"/>
    <lineage>
        <taxon>Bacteria</taxon>
        <taxon>Pseudomonadati</taxon>
        <taxon>Bacteroidota</taxon>
        <taxon>Flavobacteriia</taxon>
        <taxon>Flavobacteriales</taxon>
        <taxon>Flavobacteriaceae</taxon>
        <taxon>Flavobacterium</taxon>
    </lineage>
</organism>
<proteinExistence type="predicted"/>
<keyword evidence="3" id="KW-1185">Reference proteome</keyword>
<sequence length="176" mass="19404">MSTTKWVLDPTHSEVGFKVKHLMFTNVSGNFTKFEATATSEDENFDNATFDFSADVDFINTNNADRDGHLKSADFFDAEKFPKLTFKSTSVAKAEEGEYVVTGDLTLHGETKVVTLAVEYGGIQKDPWGNIKSGFSVTGKINRKDFGLSWNAALETGGVMLGEEVKIALELQFVKQ</sequence>